<dbReference type="Proteomes" id="UP000032232">
    <property type="component" value="Unassembled WGS sequence"/>
</dbReference>
<keyword evidence="2" id="KW-1185">Reference proteome</keyword>
<dbReference type="PATRIC" id="fig|935700.4.peg.1961"/>
<dbReference type="InterPro" id="IPR051923">
    <property type="entry name" value="Glycosyl_Hydrolase_39"/>
</dbReference>
<dbReference type="PANTHER" id="PTHR12631">
    <property type="entry name" value="ALPHA-L-IDURONIDASE"/>
    <property type="match status" value="1"/>
</dbReference>
<evidence type="ECO:0000313" key="1">
    <source>
        <dbReference type="EMBL" id="KIT16298.1"/>
    </source>
</evidence>
<dbReference type="PANTHER" id="PTHR12631:SF10">
    <property type="entry name" value="BETA-XYLOSIDASE-LIKE PROTEIN-RELATED"/>
    <property type="match status" value="1"/>
</dbReference>
<name>A0A0D1D8S4_9RHOB</name>
<organism evidence="1 2">
    <name type="scientific">Jannaschia aquimarina</name>
    <dbReference type="NCBI Taxonomy" id="935700"/>
    <lineage>
        <taxon>Bacteria</taxon>
        <taxon>Pseudomonadati</taxon>
        <taxon>Pseudomonadota</taxon>
        <taxon>Alphaproteobacteria</taxon>
        <taxon>Rhodobacterales</taxon>
        <taxon>Roseobacteraceae</taxon>
        <taxon>Jannaschia</taxon>
    </lineage>
</organism>
<gene>
    <name evidence="1" type="ORF">jaqu_18940</name>
</gene>
<dbReference type="GO" id="GO:0004553">
    <property type="term" value="F:hydrolase activity, hydrolyzing O-glycosyl compounds"/>
    <property type="evidence" value="ECO:0007669"/>
    <property type="project" value="TreeGrafter"/>
</dbReference>
<dbReference type="EMBL" id="JYFE01000036">
    <property type="protein sequence ID" value="KIT16298.1"/>
    <property type="molecule type" value="Genomic_DNA"/>
</dbReference>
<dbReference type="AlphaFoldDB" id="A0A0D1D8S4"/>
<protein>
    <recommendedName>
        <fullName evidence="3">Asl1-like glycosyl hydrolase catalytic domain-containing protein</fullName>
    </recommendedName>
</protein>
<dbReference type="Gene3D" id="3.20.20.80">
    <property type="entry name" value="Glycosidases"/>
    <property type="match status" value="1"/>
</dbReference>
<dbReference type="STRING" id="935700.jaqu_18940"/>
<comment type="caution">
    <text evidence="1">The sequence shown here is derived from an EMBL/GenBank/DDBJ whole genome shotgun (WGS) entry which is preliminary data.</text>
</comment>
<proteinExistence type="predicted"/>
<reference evidence="1 2" key="1">
    <citation type="submission" date="2015-02" db="EMBL/GenBank/DDBJ databases">
        <title>Genome Sequence of Jannaschia aquimarina DSM28248, a member of the Roseobacter clade.</title>
        <authorList>
            <person name="Voget S."/>
            <person name="Daniel R."/>
        </authorList>
    </citation>
    <scope>NUCLEOTIDE SEQUENCE [LARGE SCALE GENOMIC DNA]</scope>
    <source>
        <strain evidence="1 2">GSW-M26</strain>
    </source>
</reference>
<dbReference type="SUPFAM" id="SSF51445">
    <property type="entry name" value="(Trans)glycosidases"/>
    <property type="match status" value="1"/>
</dbReference>
<dbReference type="InterPro" id="IPR017853">
    <property type="entry name" value="GH"/>
</dbReference>
<evidence type="ECO:0000313" key="2">
    <source>
        <dbReference type="Proteomes" id="UP000032232"/>
    </source>
</evidence>
<sequence>MRGPALGAASNLSQGSQPDVIRLARRLGVTDFRDGMAWRRVEQRPGVFDFTTPRTGYPRLLLRTDADVGVVLNWGNPIYEGGDTPTSPEGIRAFGSLAGALVSAFPEIDNLEIGNEFNGTNFVRGPIARMSPLERARAYVPLLREAAIEARLENPDIRIIGGSTHSLPAGYLWEVLEAGGAPFLDALAIHPYTTPAEQLVRQVEVLRRHPLARDLPLEVTEFGHPDPRRAAAHFVRNYCQMGLAGVTRAIWYPMNRRDDGMVPLFTPDGRVTPAGRAYRLIAARMEDRPLSDASTDAVTYGCLYGEDVLVLWGAPRDVSIGDDVQVFSANGRPTSPPYRLDRDEPLIFTREGGDISNEIELGAHGILADSFDHYGYPRGDETQGPADPFERFARRGGELHPLLTRPGQETGGVPWFPYRAPNGMNPARLSADSLVPAGTDDDPVEILHRYVAETDQVLDLAASFAAAARSADGIRVRVTRGEEILADIVDREPIELAMNAVELAAGQTLDIAVGPNLTPRGDVTRYRITLSKS</sequence>
<evidence type="ECO:0008006" key="3">
    <source>
        <dbReference type="Google" id="ProtNLM"/>
    </source>
</evidence>
<accession>A0A0D1D8S4</accession>